<dbReference type="Pfam" id="PF00248">
    <property type="entry name" value="Aldo_ket_red"/>
    <property type="match status" value="1"/>
</dbReference>
<evidence type="ECO:0000313" key="2">
    <source>
        <dbReference type="EMBL" id="MCJ2377646.1"/>
    </source>
</evidence>
<reference evidence="2" key="1">
    <citation type="submission" date="2021-11" db="EMBL/GenBank/DDBJ databases">
        <title>Vibrio ZSDE26 sp. nov. and Vibrio ZSDZ34 sp. nov., isolated from coastal seawater in Qingdao.</title>
        <authorList>
            <person name="Zhang P."/>
        </authorList>
    </citation>
    <scope>NUCLEOTIDE SEQUENCE</scope>
    <source>
        <strain evidence="2">ZSDZ34</strain>
    </source>
</reference>
<name>A0A9X1WCS8_9VIBR</name>
<dbReference type="GO" id="GO:0005829">
    <property type="term" value="C:cytosol"/>
    <property type="evidence" value="ECO:0007669"/>
    <property type="project" value="TreeGrafter"/>
</dbReference>
<organism evidence="2 3">
    <name type="scientific">Vibrio gelatinilyticus</name>
    <dbReference type="NCBI Taxonomy" id="2893468"/>
    <lineage>
        <taxon>Bacteria</taxon>
        <taxon>Pseudomonadati</taxon>
        <taxon>Pseudomonadota</taxon>
        <taxon>Gammaproteobacteria</taxon>
        <taxon>Vibrionales</taxon>
        <taxon>Vibrionaceae</taxon>
        <taxon>Vibrio</taxon>
    </lineage>
</organism>
<comment type="caution">
    <text evidence="2">The sequence shown here is derived from an EMBL/GenBank/DDBJ whole genome shotgun (WGS) entry which is preliminary data.</text>
</comment>
<dbReference type="EMBL" id="JAJNNZ010000009">
    <property type="protein sequence ID" value="MCJ2377646.1"/>
    <property type="molecule type" value="Genomic_DNA"/>
</dbReference>
<feature type="domain" description="NADP-dependent oxidoreductase" evidence="1">
    <location>
        <begin position="16"/>
        <end position="327"/>
    </location>
</feature>
<dbReference type="InterPro" id="IPR020471">
    <property type="entry name" value="AKR"/>
</dbReference>
<keyword evidence="3" id="KW-1185">Reference proteome</keyword>
<dbReference type="Gene3D" id="3.20.20.100">
    <property type="entry name" value="NADP-dependent oxidoreductase domain"/>
    <property type="match status" value="1"/>
</dbReference>
<accession>A0A9X1WCS8</accession>
<dbReference type="InterPro" id="IPR036812">
    <property type="entry name" value="NAD(P)_OxRdtase_dom_sf"/>
</dbReference>
<proteinExistence type="predicted"/>
<dbReference type="SUPFAM" id="SSF51430">
    <property type="entry name" value="NAD(P)-linked oxidoreductase"/>
    <property type="match status" value="1"/>
</dbReference>
<dbReference type="PANTHER" id="PTHR42686">
    <property type="entry name" value="GH17980P-RELATED"/>
    <property type="match status" value="1"/>
</dbReference>
<dbReference type="RefSeq" id="WP_244357840.1">
    <property type="nucleotide sequence ID" value="NZ_JAJNNZ010000009.1"/>
</dbReference>
<dbReference type="AlphaFoldDB" id="A0A9X1WCS8"/>
<dbReference type="InterPro" id="IPR023210">
    <property type="entry name" value="NADP_OxRdtase_dom"/>
</dbReference>
<dbReference type="PANTHER" id="PTHR42686:SF1">
    <property type="entry name" value="GH17980P-RELATED"/>
    <property type="match status" value="1"/>
</dbReference>
<evidence type="ECO:0000259" key="1">
    <source>
        <dbReference type="Pfam" id="PF00248"/>
    </source>
</evidence>
<protein>
    <submittedName>
        <fullName evidence="2">Aldo/keto reductase</fullName>
    </submittedName>
</protein>
<dbReference type="Proteomes" id="UP001139488">
    <property type="component" value="Unassembled WGS sequence"/>
</dbReference>
<sequence>MKHNTIEKIGLEVPSLTFGGASIANLFLNLSNTQANDTVEAAIKAGFRYFDTAPHYGAGLSELRLGLGLRALSRGEYILSTKVGRLLAPREEGLEAGEFFHEENPFNRVYDYTYEGIMTSFEHSVQRLGTRYIDLLHVHDLGTYTHGETDAERKHFNDFITSGVFALEELKAKGLIKGYGLGANEEQIFLELFEAGFRPDVVMLANRYNLLEPNREEFFAACRQHQVSVAVAAPFATGVLVAGVKKASSLYEYGQVPESVVKKVEAIESICKRHSVPIGAVALQFPLRNPSVVTVTCGVATPEQAQMNMQWASMSIPDAVWADLAEIGIK</sequence>
<dbReference type="GO" id="GO:0016491">
    <property type="term" value="F:oxidoreductase activity"/>
    <property type="evidence" value="ECO:0007669"/>
    <property type="project" value="InterPro"/>
</dbReference>
<gene>
    <name evidence="2" type="ORF">LNL84_12480</name>
</gene>
<evidence type="ECO:0000313" key="3">
    <source>
        <dbReference type="Proteomes" id="UP001139488"/>
    </source>
</evidence>